<dbReference type="InterPro" id="IPR001738">
    <property type="entry name" value="Rab_escort"/>
</dbReference>
<dbReference type="Gene3D" id="3.50.50.60">
    <property type="entry name" value="FAD/NAD(P)-binding domain"/>
    <property type="match status" value="1"/>
</dbReference>
<dbReference type="Proteomes" id="UP000494040">
    <property type="component" value="Unassembled WGS sequence"/>
</dbReference>
<dbReference type="RefSeq" id="XP_014259640.1">
    <property type="nucleotide sequence ID" value="XM_014404154.2"/>
</dbReference>
<evidence type="ECO:0000256" key="6">
    <source>
        <dbReference type="SAM" id="MobiDB-lite"/>
    </source>
</evidence>
<evidence type="ECO:0000256" key="2">
    <source>
        <dbReference type="ARBA" id="ARBA00005593"/>
    </source>
</evidence>
<dbReference type="GO" id="GO:0006886">
    <property type="term" value="P:intracellular protein transport"/>
    <property type="evidence" value="ECO:0007669"/>
    <property type="project" value="InterPro"/>
</dbReference>
<evidence type="ECO:0000256" key="1">
    <source>
        <dbReference type="ARBA" id="ARBA00004496"/>
    </source>
</evidence>
<dbReference type="KEGG" id="clec:106672606"/>
<keyword evidence="3 5" id="KW-0343">GTPase activation</keyword>
<feature type="region of interest" description="Disordered" evidence="6">
    <location>
        <begin position="106"/>
        <end position="131"/>
    </location>
</feature>
<keyword evidence="8" id="KW-1185">Reference proteome</keyword>
<feature type="region of interest" description="Disordered" evidence="6">
    <location>
        <begin position="517"/>
        <end position="541"/>
    </location>
</feature>
<evidence type="ECO:0000313" key="7">
    <source>
        <dbReference type="EnsemblMetazoa" id="XP_014259640.1"/>
    </source>
</evidence>
<dbReference type="InterPro" id="IPR036188">
    <property type="entry name" value="FAD/NAD-bd_sf"/>
</dbReference>
<dbReference type="Gene3D" id="3.30.519.10">
    <property type="entry name" value="Guanine Nucleotide Dissociation Inhibitor, domain 2"/>
    <property type="match status" value="1"/>
</dbReference>
<evidence type="ECO:0000256" key="3">
    <source>
        <dbReference type="ARBA" id="ARBA00022468"/>
    </source>
</evidence>
<dbReference type="GO" id="GO:0005092">
    <property type="term" value="F:GDP-dissociation inhibitor activity"/>
    <property type="evidence" value="ECO:0007669"/>
    <property type="project" value="InterPro"/>
</dbReference>
<dbReference type="GO" id="GO:0016192">
    <property type="term" value="P:vesicle-mediated transport"/>
    <property type="evidence" value="ECO:0007669"/>
    <property type="project" value="TreeGrafter"/>
</dbReference>
<evidence type="ECO:0000256" key="5">
    <source>
        <dbReference type="PIRNR" id="PIRNR016550"/>
    </source>
</evidence>
<dbReference type="EnsemblMetazoa" id="XM_014404154.2">
    <property type="protein sequence ID" value="XP_014259640.1"/>
    <property type="gene ID" value="LOC106672606"/>
</dbReference>
<dbReference type="Pfam" id="PF00996">
    <property type="entry name" value="GDI"/>
    <property type="match status" value="2"/>
</dbReference>
<dbReference type="PANTHER" id="PTHR11787:SF4">
    <property type="entry name" value="CHM, RAB ESCORT PROTEIN 1"/>
    <property type="match status" value="1"/>
</dbReference>
<evidence type="ECO:0000256" key="4">
    <source>
        <dbReference type="ARBA" id="ARBA00022490"/>
    </source>
</evidence>
<dbReference type="GO" id="GO:0007264">
    <property type="term" value="P:small GTPase-mediated signal transduction"/>
    <property type="evidence" value="ECO:0007669"/>
    <property type="project" value="UniProtKB-UniRule"/>
</dbReference>
<dbReference type="PRINTS" id="PR00891">
    <property type="entry name" value="RABGDIREP"/>
</dbReference>
<proteinExistence type="inferred from homology"/>
<dbReference type="CTD" id="37246"/>
<comment type="subcellular location">
    <subcellularLocation>
        <location evidence="1 5">Cytoplasm</location>
    </subcellularLocation>
</comment>
<comment type="function">
    <text evidence="5">Substrate-binding subunit (component A) of the Rab geranylgeranyltransferase (GGTase) complex. Binds unprenylated Rab proteins and presents the substrate peptide to the catalytic component B. The component A is thought to be regenerated by transferring its prenylated Rab back to the donor membrane.</text>
</comment>
<keyword evidence="4 5" id="KW-0963">Cytoplasm</keyword>
<evidence type="ECO:0000313" key="8">
    <source>
        <dbReference type="Proteomes" id="UP000494040"/>
    </source>
</evidence>
<name>A0A8I6SF14_CIMLE</name>
<organism evidence="7 8">
    <name type="scientific">Cimex lectularius</name>
    <name type="common">Bed bug</name>
    <name type="synonym">Acanthia lectularia</name>
    <dbReference type="NCBI Taxonomy" id="79782"/>
    <lineage>
        <taxon>Eukaryota</taxon>
        <taxon>Metazoa</taxon>
        <taxon>Ecdysozoa</taxon>
        <taxon>Arthropoda</taxon>
        <taxon>Hexapoda</taxon>
        <taxon>Insecta</taxon>
        <taxon>Pterygota</taxon>
        <taxon>Neoptera</taxon>
        <taxon>Paraneoptera</taxon>
        <taxon>Hemiptera</taxon>
        <taxon>Heteroptera</taxon>
        <taxon>Panheteroptera</taxon>
        <taxon>Cimicomorpha</taxon>
        <taxon>Cimicidae</taxon>
        <taxon>Cimex</taxon>
    </lineage>
</organism>
<dbReference type="OMA" id="EHYVLHA"/>
<comment type="similarity">
    <text evidence="2 5">Belongs to the Rab GDI family.</text>
</comment>
<protein>
    <recommendedName>
        <fullName evidence="5">Rab proteins geranylgeranyltransferase component A</fullName>
    </recommendedName>
</protein>
<reference evidence="7" key="1">
    <citation type="submission" date="2022-01" db="UniProtKB">
        <authorList>
            <consortium name="EnsemblMetazoa"/>
        </authorList>
    </citation>
    <scope>IDENTIFICATION</scope>
</reference>
<dbReference type="FunFam" id="1.10.405.10:FF:000003">
    <property type="entry name" value="Rab proteins geranylgeranyltransferase component A"/>
    <property type="match status" value="1"/>
</dbReference>
<dbReference type="OrthoDB" id="1923006at2759"/>
<dbReference type="GO" id="GO:0005096">
    <property type="term" value="F:GTPase activator activity"/>
    <property type="evidence" value="ECO:0007669"/>
    <property type="project" value="UniProtKB-UniRule"/>
</dbReference>
<dbReference type="PANTHER" id="PTHR11787">
    <property type="entry name" value="RAB GDP-DISSOCIATION INHIBITOR"/>
    <property type="match status" value="1"/>
</dbReference>
<dbReference type="GO" id="GO:0005634">
    <property type="term" value="C:nucleus"/>
    <property type="evidence" value="ECO:0007669"/>
    <property type="project" value="TreeGrafter"/>
</dbReference>
<dbReference type="GO" id="GO:0005968">
    <property type="term" value="C:Rab-protein geranylgeranyltransferase complex"/>
    <property type="evidence" value="ECO:0007669"/>
    <property type="project" value="UniProtKB-UniRule"/>
</dbReference>
<dbReference type="GeneID" id="106672606"/>
<dbReference type="InterPro" id="IPR018203">
    <property type="entry name" value="GDP_dissociation_inhibitor"/>
</dbReference>
<dbReference type="Gene3D" id="1.10.405.10">
    <property type="entry name" value="Guanine Nucleotide Dissociation Inhibitor, domain 1"/>
    <property type="match status" value="1"/>
</dbReference>
<dbReference type="GO" id="GO:0005829">
    <property type="term" value="C:cytosol"/>
    <property type="evidence" value="ECO:0007669"/>
    <property type="project" value="TreeGrafter"/>
</dbReference>
<sequence>MDELPTNFDVIIIGTGVVESIVSAAVSRIGKKVLHIDRNNYYGQSWGTFNIEHLLQWLDNFKVCKEASQTSNHDSNGEFKYKKIDYSNVISNVEYEWNTVETHKEESKECIKESPDDEESDKKSHDENKENGVVKTVLSEEKIKSLSRKFNLDITPKLILSKGPMVKLLLESEVSRYIEFLNVANILVYLDSQIEPVPYSKSDVFSSRAVNVVEKRILMRILTQIQEHKPENDKFEPYRDKTFFEFLQDQKLPVKITNQILYSIAMVTRETPCLEGVKNAQDFLSSLGFYGNSPFLWTMYGSSDLLQAFCRLSAVFGGIYCLDKATDELILDEENTCKGIVSCGKNLYCSHVVIAGNEIPSSFSSKTSFLKYNRAILITNKSLYKKGKNGVSLLQFPLFEQGKNTLKVIELDSTTCSCPKDTFVVHMISIKQDDTYDDLNFAIKCLFKNEDVETHEKPEIVFKCFFTIENTSYEFSNSIPHNVHPCSGPTPYDIDYHSSIEEAERIFKKMYPEEEFFGPLPPQEDEKVKEDNVISEDTEAL</sequence>
<dbReference type="SUPFAM" id="SSF51905">
    <property type="entry name" value="FAD/NAD(P)-binding domain"/>
    <property type="match status" value="1"/>
</dbReference>
<accession>A0A8I6SF14</accession>
<dbReference type="AlphaFoldDB" id="A0A8I6SF14"/>
<dbReference type="SUPFAM" id="SSF54373">
    <property type="entry name" value="FAD-linked reductases, C-terminal domain"/>
    <property type="match status" value="1"/>
</dbReference>
<dbReference type="PIRSF" id="PIRSF016550">
    <property type="entry name" value="Rab_ger_ger_transf_A_euk"/>
    <property type="match status" value="1"/>
</dbReference>